<evidence type="ECO:0000313" key="1">
    <source>
        <dbReference type="EMBL" id="KAF7294230.1"/>
    </source>
</evidence>
<sequence>MLWSTFHIDCKACTHVDNMKNMADLWFFRSGTHPLDVALVVQNLEDIAPLLSVLGQHAPHIRSLHLYTLTDDFKPLEVLQMDFRMLERLAIHVLGSGSVDGVVAPWPSGVTVQAFSSASTLSEISLHGSRIPLVCFALPRAHMTHLDATARGVGEMLQMLQHPPNLAHLFITVDDWDGILPGVISLRVHHSRLRTFHCRFAARNSPSFLDCLIFPSLEALAILPSETSVPLSLDLLERSSARLKKLRLYPLWGMVQPLPDVSAFKQPSLSRLQELDIINPASGTFEAFCNAIASDPGFLPELRALAVGLREDADLVVYTRQVVQLVAVSFEKRLSVAVCASLCSLRVAWPPQSTVDLQLEPSALKSFQAVKNSGVEVYVGGDSDECVSLI</sequence>
<dbReference type="OrthoDB" id="2910230at2759"/>
<accession>A0A8H6S700</accession>
<name>A0A8H6S700_MYCCL</name>
<dbReference type="Proteomes" id="UP000613580">
    <property type="component" value="Unassembled WGS sequence"/>
</dbReference>
<evidence type="ECO:0000313" key="2">
    <source>
        <dbReference type="Proteomes" id="UP000613580"/>
    </source>
</evidence>
<comment type="caution">
    <text evidence="1">The sequence shown here is derived from an EMBL/GenBank/DDBJ whole genome shotgun (WGS) entry which is preliminary data.</text>
</comment>
<reference evidence="1" key="1">
    <citation type="submission" date="2020-05" db="EMBL/GenBank/DDBJ databases">
        <title>Mycena genomes resolve the evolution of fungal bioluminescence.</title>
        <authorList>
            <person name="Tsai I.J."/>
        </authorList>
    </citation>
    <scope>NUCLEOTIDE SEQUENCE</scope>
    <source>
        <strain evidence="1">110903Hualien_Pintung</strain>
    </source>
</reference>
<protein>
    <submittedName>
        <fullName evidence="1">F-box domain-containing protein</fullName>
    </submittedName>
</protein>
<proteinExistence type="predicted"/>
<dbReference type="Gene3D" id="3.80.10.10">
    <property type="entry name" value="Ribonuclease Inhibitor"/>
    <property type="match status" value="1"/>
</dbReference>
<keyword evidence="2" id="KW-1185">Reference proteome</keyword>
<dbReference type="AlphaFoldDB" id="A0A8H6S700"/>
<gene>
    <name evidence="1" type="ORF">HMN09_01151400</name>
</gene>
<dbReference type="EMBL" id="JACAZE010000019">
    <property type="protein sequence ID" value="KAF7294230.1"/>
    <property type="molecule type" value="Genomic_DNA"/>
</dbReference>
<dbReference type="InterPro" id="IPR032675">
    <property type="entry name" value="LRR_dom_sf"/>
</dbReference>
<organism evidence="1 2">
    <name type="scientific">Mycena chlorophos</name>
    <name type="common">Agaric fungus</name>
    <name type="synonym">Agaricus chlorophos</name>
    <dbReference type="NCBI Taxonomy" id="658473"/>
    <lineage>
        <taxon>Eukaryota</taxon>
        <taxon>Fungi</taxon>
        <taxon>Dikarya</taxon>
        <taxon>Basidiomycota</taxon>
        <taxon>Agaricomycotina</taxon>
        <taxon>Agaricomycetes</taxon>
        <taxon>Agaricomycetidae</taxon>
        <taxon>Agaricales</taxon>
        <taxon>Marasmiineae</taxon>
        <taxon>Mycenaceae</taxon>
        <taxon>Mycena</taxon>
    </lineage>
</organism>